<dbReference type="InterPro" id="IPR036721">
    <property type="entry name" value="RCK_C_sf"/>
</dbReference>
<organism evidence="5 6">
    <name type="scientific">Raineyella fluvialis</name>
    <dbReference type="NCBI Taxonomy" id="2662261"/>
    <lineage>
        <taxon>Bacteria</taxon>
        <taxon>Bacillati</taxon>
        <taxon>Actinomycetota</taxon>
        <taxon>Actinomycetes</taxon>
        <taxon>Propionibacteriales</taxon>
        <taxon>Propionibacteriaceae</taxon>
        <taxon>Raineyella</taxon>
    </lineage>
</organism>
<evidence type="ECO:0000256" key="2">
    <source>
        <dbReference type="SAM" id="Phobius"/>
    </source>
</evidence>
<proteinExistence type="predicted"/>
<dbReference type="PANTHER" id="PTHR43833:SF9">
    <property type="entry name" value="POTASSIUM CHANNEL PROTEIN YUGO-RELATED"/>
    <property type="match status" value="1"/>
</dbReference>
<dbReference type="Gene3D" id="3.40.50.720">
    <property type="entry name" value="NAD(P)-binding Rossmann-like Domain"/>
    <property type="match status" value="1"/>
</dbReference>
<evidence type="ECO:0000313" key="6">
    <source>
        <dbReference type="Proteomes" id="UP000386847"/>
    </source>
</evidence>
<dbReference type="InterPro" id="IPR036291">
    <property type="entry name" value="NAD(P)-bd_dom_sf"/>
</dbReference>
<dbReference type="InterPro" id="IPR050721">
    <property type="entry name" value="Trk_Ktr_HKT_K-transport"/>
</dbReference>
<dbReference type="AlphaFoldDB" id="A0A5Q2FHQ1"/>
<dbReference type="GO" id="GO:0005886">
    <property type="term" value="C:plasma membrane"/>
    <property type="evidence" value="ECO:0007669"/>
    <property type="project" value="UniProtKB-SubCell"/>
</dbReference>
<reference evidence="5 6" key="1">
    <citation type="submission" date="2019-10" db="EMBL/GenBank/DDBJ databases">
        <title>Genomic analysis of Raineyella sp. CBA3103.</title>
        <authorList>
            <person name="Roh S.W."/>
        </authorList>
    </citation>
    <scope>NUCLEOTIDE SEQUENCE [LARGE SCALE GENOMIC DNA]</scope>
    <source>
        <strain evidence="5 6">CBA3103</strain>
    </source>
</reference>
<keyword evidence="6" id="KW-1185">Reference proteome</keyword>
<dbReference type="KEGG" id="rain:Rai3103_14745"/>
<dbReference type="GO" id="GO:0006813">
    <property type="term" value="P:potassium ion transport"/>
    <property type="evidence" value="ECO:0007669"/>
    <property type="project" value="InterPro"/>
</dbReference>
<feature type="domain" description="RCK C-terminal" evidence="4">
    <location>
        <begin position="265"/>
        <end position="345"/>
    </location>
</feature>
<dbReference type="Proteomes" id="UP000386847">
    <property type="component" value="Chromosome"/>
</dbReference>
<sequence length="345" mass="37503">MTTRPRGAAHRVQTLVHDPALRMILGWIAIMALITLVGALGFTWIEDGWSFFDGLFMAVNVLATVGFSGDHPLDTLGKLWTMLLSFISVAFVFGTVGVMAEALLQRASSGNRKRRRMQKQIDQLTGHFIICGYGRVGSMVARELTAEGHDVVVIDIDQTSTARAAEDGILTVPGTATEDETLVNAGVQRARGLVTCVDSDPDNVYVVLTARSLNPDLFIVGRAGSKEVVRKLRQAGANRAVSPYVMGGRRMAQLAVRPGVVDFIDAAMSNTELDFSMEEIPVLEGSRLVGMTVGDLRARGIFTLAILMESSQYDHRPQDDRLIEPGEHLIVSGATETLRAIDEHV</sequence>
<dbReference type="PANTHER" id="PTHR43833">
    <property type="entry name" value="POTASSIUM CHANNEL PROTEIN 2-RELATED-RELATED"/>
    <property type="match status" value="1"/>
</dbReference>
<feature type="transmembrane region" description="Helical" evidence="2">
    <location>
        <begin position="79"/>
        <end position="104"/>
    </location>
</feature>
<dbReference type="RefSeq" id="WP_153573212.1">
    <property type="nucleotide sequence ID" value="NZ_CP045725.1"/>
</dbReference>
<dbReference type="InterPro" id="IPR003148">
    <property type="entry name" value="RCK_N"/>
</dbReference>
<dbReference type="SUPFAM" id="SSF116726">
    <property type="entry name" value="TrkA C-terminal domain-like"/>
    <property type="match status" value="1"/>
</dbReference>
<dbReference type="GO" id="GO:0008324">
    <property type="term" value="F:monoatomic cation transmembrane transporter activity"/>
    <property type="evidence" value="ECO:0007669"/>
    <property type="project" value="InterPro"/>
</dbReference>
<name>A0A5Q2FHQ1_9ACTN</name>
<keyword evidence="2" id="KW-0472">Membrane</keyword>
<keyword evidence="5" id="KW-0407">Ion channel</keyword>
<dbReference type="InterPro" id="IPR006037">
    <property type="entry name" value="RCK_C"/>
</dbReference>
<dbReference type="PROSITE" id="PS51201">
    <property type="entry name" value="RCK_N"/>
    <property type="match status" value="1"/>
</dbReference>
<evidence type="ECO:0000313" key="5">
    <source>
        <dbReference type="EMBL" id="QGF24683.1"/>
    </source>
</evidence>
<keyword evidence="2" id="KW-1133">Transmembrane helix</keyword>
<dbReference type="InterPro" id="IPR013099">
    <property type="entry name" value="K_chnl_dom"/>
</dbReference>
<dbReference type="Pfam" id="PF02254">
    <property type="entry name" value="TrkA_N"/>
    <property type="match status" value="1"/>
</dbReference>
<feature type="transmembrane region" description="Helical" evidence="2">
    <location>
        <begin position="20"/>
        <end position="42"/>
    </location>
</feature>
<feature type="domain" description="RCK N-terminal" evidence="3">
    <location>
        <begin position="125"/>
        <end position="242"/>
    </location>
</feature>
<dbReference type="SUPFAM" id="SSF81324">
    <property type="entry name" value="Voltage-gated potassium channels"/>
    <property type="match status" value="1"/>
</dbReference>
<evidence type="ECO:0000259" key="4">
    <source>
        <dbReference type="PROSITE" id="PS51202"/>
    </source>
</evidence>
<dbReference type="Pfam" id="PF07885">
    <property type="entry name" value="Ion_trans_2"/>
    <property type="match status" value="1"/>
</dbReference>
<keyword evidence="2" id="KW-0812">Transmembrane</keyword>
<dbReference type="EMBL" id="CP045725">
    <property type="protein sequence ID" value="QGF24683.1"/>
    <property type="molecule type" value="Genomic_DNA"/>
</dbReference>
<keyword evidence="5" id="KW-0406">Ion transport</keyword>
<evidence type="ECO:0000259" key="3">
    <source>
        <dbReference type="PROSITE" id="PS51201"/>
    </source>
</evidence>
<dbReference type="Pfam" id="PF02080">
    <property type="entry name" value="TrkA_C"/>
    <property type="match status" value="1"/>
</dbReference>
<evidence type="ECO:0000256" key="1">
    <source>
        <dbReference type="ARBA" id="ARBA00004651"/>
    </source>
</evidence>
<dbReference type="Gene3D" id="1.10.287.70">
    <property type="match status" value="1"/>
</dbReference>
<dbReference type="PROSITE" id="PS51202">
    <property type="entry name" value="RCK_C"/>
    <property type="match status" value="1"/>
</dbReference>
<keyword evidence="5" id="KW-0813">Transport</keyword>
<protein>
    <submittedName>
        <fullName evidence="5">Potassium channel protein</fullName>
    </submittedName>
</protein>
<comment type="subcellular location">
    <subcellularLocation>
        <location evidence="1">Cell membrane</location>
        <topology evidence="1">Multi-pass membrane protein</topology>
    </subcellularLocation>
</comment>
<dbReference type="Gene3D" id="3.30.70.1450">
    <property type="entry name" value="Regulator of K+ conductance, C-terminal domain"/>
    <property type="match status" value="1"/>
</dbReference>
<accession>A0A5Q2FHQ1</accession>
<dbReference type="SUPFAM" id="SSF51735">
    <property type="entry name" value="NAD(P)-binding Rossmann-fold domains"/>
    <property type="match status" value="1"/>
</dbReference>
<gene>
    <name evidence="5" type="ORF">Rai3103_14745</name>
</gene>